<dbReference type="Pfam" id="PF24336">
    <property type="entry name" value="DUF7504"/>
    <property type="match status" value="1"/>
</dbReference>
<dbReference type="KEGG" id="ssai:N0B31_12510"/>
<dbReference type="EMBL" id="CP104003">
    <property type="protein sequence ID" value="UWM52971.1"/>
    <property type="molecule type" value="Genomic_DNA"/>
</dbReference>
<dbReference type="RefSeq" id="WP_260591966.1">
    <property type="nucleotide sequence ID" value="NZ_CP104003.1"/>
</dbReference>
<name>A0A9E7QZM7_9EURY</name>
<proteinExistence type="predicted"/>
<keyword evidence="2" id="KW-1185">Reference proteome</keyword>
<gene>
    <name evidence="1" type="ORF">N0B31_12510</name>
</gene>
<dbReference type="Proteomes" id="UP001057580">
    <property type="component" value="Chromosome"/>
</dbReference>
<dbReference type="AlphaFoldDB" id="A0A9E7QZM7"/>
<reference evidence="1" key="1">
    <citation type="submission" date="2022-09" db="EMBL/GenBank/DDBJ databases">
        <title>Diverse halophilic archaea isolated from saline environments.</title>
        <authorList>
            <person name="Cui H.-L."/>
        </authorList>
    </citation>
    <scope>NUCLEOTIDE SEQUENCE</scope>
    <source>
        <strain evidence="1">ZS-35-S2</strain>
    </source>
</reference>
<evidence type="ECO:0000313" key="2">
    <source>
        <dbReference type="Proteomes" id="UP001057580"/>
    </source>
</evidence>
<accession>A0A9E7QZM7</accession>
<organism evidence="1 2">
    <name type="scientific">Salinirubellus salinus</name>
    <dbReference type="NCBI Taxonomy" id="1364945"/>
    <lineage>
        <taxon>Archaea</taxon>
        <taxon>Methanobacteriati</taxon>
        <taxon>Methanobacteriota</taxon>
        <taxon>Stenosarchaea group</taxon>
        <taxon>Halobacteria</taxon>
        <taxon>Halobacteriales</taxon>
        <taxon>Natronomonadaceae</taxon>
        <taxon>Salinirubellus</taxon>
    </lineage>
</organism>
<sequence length="192" mass="21092">MSEESGPVALSEARTVLLLGAPHDSHMGEGCRSLIHGGDADHVLVVLLARSPREWIEWWERHEGTVPEELVFVTTGDPPSGLPPGTSVERVSSPTDLTALGIRAADHLERWAEQGVKPSLCFDSLTVLLQYVDVETAYKFLHALSTRVANADARAHVHLDPRTMDERTLSTVESIFSAVARHDGESWNIGRR</sequence>
<dbReference type="GeneID" id="74943258"/>
<evidence type="ECO:0000313" key="1">
    <source>
        <dbReference type="EMBL" id="UWM52971.1"/>
    </source>
</evidence>
<dbReference type="InterPro" id="IPR055927">
    <property type="entry name" value="DUF7504"/>
</dbReference>
<protein>
    <submittedName>
        <fullName evidence="1">DUF835 domain-containing protein</fullName>
    </submittedName>
</protein>